<evidence type="ECO:0000313" key="2">
    <source>
        <dbReference type="Proteomes" id="UP000203982"/>
    </source>
</evidence>
<dbReference type="GeneID" id="28803310"/>
<accession>A0A166YAA9</accession>
<dbReference type="KEGG" id="vg:28803310"/>
<dbReference type="RefSeq" id="YP_009273130.1">
    <property type="nucleotide sequence ID" value="NC_030901.1"/>
</dbReference>
<keyword evidence="2" id="KW-1185">Reference proteome</keyword>
<gene>
    <name evidence="1" type="primary">95</name>
    <name evidence="1" type="ORF">PBI_CLUBL_95</name>
</gene>
<reference evidence="1 2" key="1">
    <citation type="submission" date="2016-03" db="EMBL/GenBank/DDBJ databases">
        <authorList>
            <person name="Montgomery M.T."/>
            <person name="Guerrero C.A."/>
            <person name="Mavrich T.N."/>
            <person name="Pope W.H."/>
            <person name="Garlena R.A."/>
            <person name="Russell D.A."/>
            <person name="Jacobs-Sera D."/>
            <person name="Hendrix R.W."/>
            <person name="Hatfull G.F."/>
        </authorList>
    </citation>
    <scope>NUCLEOTIDE SEQUENCE [LARGE SCALE GENOMIC DNA]</scope>
</reference>
<name>A0A166YAA9_9CAUD</name>
<sequence length="77" mass="8602">MTAYAQLNHPEVRVDGNYVVPFNDLIGLIPAEVSAGIDIQVRVPRSGLHGHGRINEIDYYARQLLIDIEWNGMEAKA</sequence>
<organism evidence="1 2">
    <name type="scientific">Gordonia phage ClubL</name>
    <dbReference type="NCBI Taxonomy" id="1838065"/>
    <lineage>
        <taxon>Viruses</taxon>
        <taxon>Duplodnaviria</taxon>
        <taxon>Heunggongvirae</taxon>
        <taxon>Uroviricota</taxon>
        <taxon>Caudoviricetes</taxon>
        <taxon>Smoothievirus</taxon>
        <taxon>Smoothievirus clubL</taxon>
    </lineage>
</organism>
<protein>
    <submittedName>
        <fullName evidence="1">Uncharacterized protein</fullName>
    </submittedName>
</protein>
<dbReference type="EMBL" id="KU998246">
    <property type="protein sequence ID" value="ANA86593.1"/>
    <property type="molecule type" value="Genomic_DNA"/>
</dbReference>
<evidence type="ECO:0000313" key="1">
    <source>
        <dbReference type="EMBL" id="ANA86593.1"/>
    </source>
</evidence>
<proteinExistence type="predicted"/>
<dbReference type="Proteomes" id="UP000203982">
    <property type="component" value="Segment"/>
</dbReference>